<dbReference type="EMBL" id="RQFT01000011">
    <property type="protein sequence ID" value="TGL04057.1"/>
    <property type="molecule type" value="Genomic_DNA"/>
</dbReference>
<sequence>MKPFPKKITLFLIDGDASGRISAELSNWNGITYKIPRTLIKESINREDLYSTGVYFLFGKNPEDEEKDLVYIGEAESILDRLKQHLGSKEFWIEAVCVFSKNLNKAHVKYLEKRLFELAKEANRYELENSTVPAKTSISEADQAEMEEFLENIKLTVHTLGFKLFERIDKRESEKISSQSKDFTILTKGIKATGFLTTEGFVVKKGSQAMMELVPSMEKWAKGYMRLREKLIADGTLRVEGDHYIFTHDFLFSSPSAGAVIVMGRNANGMTEWKDDKGKSLAENEAME</sequence>
<gene>
    <name evidence="2" type="ORF">EHQ43_11675</name>
</gene>
<proteinExistence type="predicted"/>
<evidence type="ECO:0000313" key="2">
    <source>
        <dbReference type="EMBL" id="TGL04057.1"/>
    </source>
</evidence>
<comment type="caution">
    <text evidence="2">The sequence shown here is derived from an EMBL/GenBank/DDBJ whole genome shotgun (WGS) entry which is preliminary data.</text>
</comment>
<dbReference type="Pfam" id="PF14267">
    <property type="entry name" value="DUF4357"/>
    <property type="match status" value="1"/>
</dbReference>
<organism evidence="2 3">
    <name type="scientific">Leptospira bouyouniensis</name>
    <dbReference type="NCBI Taxonomy" id="2484911"/>
    <lineage>
        <taxon>Bacteria</taxon>
        <taxon>Pseudomonadati</taxon>
        <taxon>Spirochaetota</taxon>
        <taxon>Spirochaetia</taxon>
        <taxon>Leptospirales</taxon>
        <taxon>Leptospiraceae</taxon>
        <taxon>Leptospira</taxon>
    </lineage>
</organism>
<evidence type="ECO:0000313" key="3">
    <source>
        <dbReference type="Proteomes" id="UP000297641"/>
    </source>
</evidence>
<name>A0A7I0HPD6_9LEPT</name>
<dbReference type="CDD" id="cd10447">
    <property type="entry name" value="GIY-YIG_unchar_2"/>
    <property type="match status" value="1"/>
</dbReference>
<dbReference type="Proteomes" id="UP000297641">
    <property type="component" value="Unassembled WGS sequence"/>
</dbReference>
<dbReference type="RefSeq" id="WP_135771293.1">
    <property type="nucleotide sequence ID" value="NZ_RQFT01000011.1"/>
</dbReference>
<evidence type="ECO:0000259" key="1">
    <source>
        <dbReference type="Pfam" id="PF14267"/>
    </source>
</evidence>
<reference evidence="2 3" key="1">
    <citation type="journal article" date="2019" name="PLoS Negl. Trop. Dis.">
        <title>Revisiting the worldwide diversity of Leptospira species in the environment.</title>
        <authorList>
            <person name="Vincent A.T."/>
            <person name="Schiettekatte O."/>
            <person name="Bourhy P."/>
            <person name="Veyrier F.J."/>
            <person name="Picardeau M."/>
        </authorList>
    </citation>
    <scope>NUCLEOTIDE SEQUENCE [LARGE SCALE GENOMIC DNA]</scope>
    <source>
        <strain evidence="2 3">201800273</strain>
    </source>
</reference>
<dbReference type="AlphaFoldDB" id="A0A7I0HPD6"/>
<accession>A0A7I0HPD6</accession>
<dbReference type="InterPro" id="IPR025579">
    <property type="entry name" value="DUF4357"/>
</dbReference>
<feature type="domain" description="DUF4357" evidence="1">
    <location>
        <begin position="228"/>
        <end position="281"/>
    </location>
</feature>
<protein>
    <submittedName>
        <fullName evidence="2">GIY-YIG nuclease family protein</fullName>
    </submittedName>
</protein>